<feature type="transmembrane region" description="Helical" evidence="2">
    <location>
        <begin position="1549"/>
        <end position="1576"/>
    </location>
</feature>
<keyword evidence="2" id="KW-1133">Transmembrane helix</keyword>
<feature type="transmembrane region" description="Helical" evidence="2">
    <location>
        <begin position="1924"/>
        <end position="1941"/>
    </location>
</feature>
<feature type="compositionally biased region" description="Polar residues" evidence="1">
    <location>
        <begin position="2478"/>
        <end position="2491"/>
    </location>
</feature>
<accession>A0A812JE31</accession>
<feature type="transmembrane region" description="Helical" evidence="2">
    <location>
        <begin position="2126"/>
        <end position="2146"/>
    </location>
</feature>
<keyword evidence="2" id="KW-0812">Transmembrane</keyword>
<feature type="transmembrane region" description="Helical" evidence="2">
    <location>
        <begin position="1886"/>
        <end position="1903"/>
    </location>
</feature>
<evidence type="ECO:0000256" key="1">
    <source>
        <dbReference type="SAM" id="MobiDB-lite"/>
    </source>
</evidence>
<evidence type="ECO:0000313" key="4">
    <source>
        <dbReference type="EMBL" id="CAE7200383.1"/>
    </source>
</evidence>
<evidence type="ECO:0000313" key="5">
    <source>
        <dbReference type="Proteomes" id="UP000649617"/>
    </source>
</evidence>
<feature type="transmembrane region" description="Helical" evidence="2">
    <location>
        <begin position="1992"/>
        <end position="2011"/>
    </location>
</feature>
<feature type="transmembrane region" description="Helical" evidence="2">
    <location>
        <begin position="2041"/>
        <end position="2063"/>
    </location>
</feature>
<feature type="transmembrane region" description="Helical" evidence="2">
    <location>
        <begin position="2177"/>
        <end position="2194"/>
    </location>
</feature>
<keyword evidence="5" id="KW-1185">Reference proteome</keyword>
<dbReference type="EMBL" id="CAJNIZ010001825">
    <property type="protein sequence ID" value="CAE7200383.1"/>
    <property type="molecule type" value="Genomic_DNA"/>
</dbReference>
<comment type="caution">
    <text evidence="4">The sequence shown here is derived from an EMBL/GenBank/DDBJ whole genome shotgun (WGS) entry which is preliminary data.</text>
</comment>
<organism evidence="4 5">
    <name type="scientific">Symbiodinium pilosum</name>
    <name type="common">Dinoflagellate</name>
    <dbReference type="NCBI Taxonomy" id="2952"/>
    <lineage>
        <taxon>Eukaryota</taxon>
        <taxon>Sar</taxon>
        <taxon>Alveolata</taxon>
        <taxon>Dinophyceae</taxon>
        <taxon>Suessiales</taxon>
        <taxon>Symbiodiniaceae</taxon>
        <taxon>Symbiodinium</taxon>
    </lineage>
</organism>
<feature type="transmembrane region" description="Helical" evidence="2">
    <location>
        <begin position="1947"/>
        <end position="1971"/>
    </location>
</feature>
<sequence length="2563" mass="285343">MALTAWRFLAGLSLVTAQNVIIQSVPRTVHTRVGIMNDSPTAGPWVVYELRLYYSANCDEESRIVPFFADVYHSGTHRETEFSTIGSNAFDGAPWTNWTSDCRVNLGGCEARTVGLGVDIASSSGYEAAALRKDDLWNVTGPLFDAITVKCFMIWQSNDPRYKCNDVAIVRGYPDRNSHTYESVQVFHGVSGGGWSRRPANLNTLWRMKNLEVTMGTWSLAELRFYEDDLCTFPLEGQAFSIGSDVPLTESDVNAFDNNISSVWTAKCDPVPGSRAAEIWGDGFRFHGCEPEQAYIGLEYQEYVTVRCVRFFQKAPRDISEREQRRSWSGGFALQRWSGEEWVITEQFWDPNYTSYNGFSPTIESPFLGNAPGVWEDLRPPTYSCWRLMNDDYTRGQWTILELEFSVSQYCEDLPDEKLRGFPLAMQGPRNLENRMVFDGDLRQDLVWRSSCTMGPGGDSCIPGEAWIGIYVRGSQPDVKCFRILQSKELEEQSAFVTMGMYVMGNWQLHSYHREIGGGTWNRRPAPAWTLWRVRNNEVIDGQWRIPEIHAYRDPLCLVDMTPGNPLASGYFTTESPAQAMDNDAKTHWTACGNCNETRKYWIGMELPANADDASAEQFFIRCFKVWQSEQMNEQMVSVQVQIWNGDIYIMSPITKTGSLHELGGGVWSRPAASFMTRWRLVPTAEEARNWRLLELELYADTECKQRLPRADRGGGGTTVLASSYIPFVTGFRRSEQAKLWSEAELVTDGDPETGLLLEHVPGMSRKAYFGIDFLSGSVWVRCVKLMQGSMPLEYVSSMTLQLWDGLQWRHEDPEMSEFEVHLNGLGGGGWQRRPAQPGSMWRVENADFVPQGWAIYEVEFYQGADCTAGKLAGDVIASGYAPPLNERGPGFAVDGNTSTVWMSQCCPVENSERPLGFEQVVPAVGCEAGHAWVGLDLGASRSAQNVRCLRIFQAGFELMQSSSVYVSSWDGSQWVQSWRMDGLGGSAWNRRPAAGNTMWRLLYMSRKDVPCPAQLSRIVERPWGVADLRFFSDDACEVPVTGGAPITSGGFDNYLPSAVDQKSYDTSRMMDDDKLTTWAANCRTGFHYVDTDLTNCTHAWVGMQWAGAHEIRCVSLVQSRWESARCCDAADELTLQRWNGSEWVEASWFRDPPRPAVQTETNVREPAHLGAEFRNVGECPSRVSEKRMFEETITETRTRKDSEKCIVKLTGAVTLLAEPYCIKHPQCVDVFGAAGSCCPIGDLIESESRCCCSFLSSEPIFADEIDYSDPREKLSFEYATIWMSNILPWIGLACTIALYLAAILFPADMEDRARNWVKKDIGSTSRKVRRQLFWKRVVVVAFWPLLAWRTFLASGKTQTSKIVRWFILPDGRLPKPLELYRSLIFLVFGSLLSGMAPWLLLGAIFGEMMIWLALQLCQVIRYFQSPFDPLDLRDMQLRQEVSKVMVRNDEAMDTAYDIAAGVATTCVFGLAYFGKFIFDLLIVRAQMLSFEAIENIEADRVVELFPGLLETLREPAMLIYDILFWASQLISLLLGNLVGIPLCEGSTALVGSVALVMILYGASQWLNYDLFGLFVAARQVVKATRPECQRIMAQSLILLCLGASFAAVQMTMVLFTRALAFANPFVASTWVCGYDDTLAIFVGRILLSGSSIVGLIFVFLCVNGHFVGQDYITERVAQFLGIDLAALDPDGTGDEGGMFRFDVFGAALPTLFGIWWDPWNIDAYLVRERAHVYSMELRDPQACKHCEKIHVKYELMMTATGRTVSAAVQIVPYGAVVAKACEYLNDPPLIYIGNKMSCLKVRKVERYATRGSKNLIIKSYLFLAELLAYSIEFLVPLLRRVTSVATLVYLMLGTFTLTEQNLVDQGTMVILAGFALSFVKASLEKLVPSLLSYGLGGVYYALSRAEGVVSRAHEVPRTITGQMLSGAAAATLVSGSILAAEWGSAVYAVIMGSCVGYAFSLMTLLVNVLFEQPSPDIDDPPTQSMFQLLMKLLYSLVSGGALGVVTIYAGEAGLAAEGNVGDAYEFQNTLGSRWTFRGSIGLGVFAIAIQFITFRLILVENLPPVIKQSVDPPYVWRDSPTWVVLRTVQFFPGLAGIPTCTLVSVVMRDFVRSGLPFLTPIEQQFVMVGAGIALANLSALTVHRLLGSLPQLLGFFSCILAACLLCPWNMLFGAFTAVWIGVAVGSILEEVVLRRTLQREIKRREAMGEDDTMFFDQERAACMEEWEKVEEEELPALPPEPDREDKLNMYLQVAAAGGSAIEYAKEVQAAQEFQEGLEDAPYNDEIVEDGSEIHDNSLLRIEERSISGVEAQEESLPVWDATTTPSLVQDEESIQQAFLEPGKRDVEADPIDMPALRNVADDAPTVPEIDMDAGPHPDHFEGSPSVEMPGPWQPGAEELPQGDFDQMASSSSGPAELEDQPSELPHLALSRLPSYGMASSRQASSRARAEVLEDGFDFSREMVDTDDLLTESKRPSKATSMRSVATTSTAMPPVQAKSAAPMSPTGMDINPGLRSMRPPPQDLWSRTHGPRQPPTSPTLRGMAQQAQSAYQAKAAMARRSRK</sequence>
<feature type="region of interest" description="Disordered" evidence="1">
    <location>
        <begin position="2366"/>
        <end position="2449"/>
    </location>
</feature>
<feature type="transmembrane region" description="Helical" evidence="2">
    <location>
        <begin position="1459"/>
        <end position="1479"/>
    </location>
</feature>
<feature type="transmembrane region" description="Helical" evidence="2">
    <location>
        <begin position="1380"/>
        <end position="1402"/>
    </location>
</feature>
<protein>
    <submittedName>
        <fullName evidence="4">Uncharacterized protein</fullName>
    </submittedName>
</protein>
<dbReference type="Proteomes" id="UP000649617">
    <property type="component" value="Unassembled WGS sequence"/>
</dbReference>
<evidence type="ECO:0000256" key="2">
    <source>
        <dbReference type="SAM" id="Phobius"/>
    </source>
</evidence>
<feature type="transmembrane region" description="Helical" evidence="2">
    <location>
        <begin position="2084"/>
        <end position="2106"/>
    </location>
</feature>
<dbReference type="OrthoDB" id="412532at2759"/>
<feature type="chain" id="PRO_5032931313" evidence="3">
    <location>
        <begin position="18"/>
        <end position="2563"/>
    </location>
</feature>
<evidence type="ECO:0000256" key="3">
    <source>
        <dbReference type="SAM" id="SignalP"/>
    </source>
</evidence>
<feature type="transmembrane region" description="Helical" evidence="2">
    <location>
        <begin position="1639"/>
        <end position="1663"/>
    </location>
</feature>
<name>A0A812JE31_SYMPI</name>
<feature type="transmembrane region" description="Helical" evidence="2">
    <location>
        <begin position="1597"/>
        <end position="1619"/>
    </location>
</feature>
<keyword evidence="3" id="KW-0732">Signal</keyword>
<feature type="region of interest" description="Disordered" evidence="1">
    <location>
        <begin position="2468"/>
        <end position="2542"/>
    </location>
</feature>
<feature type="transmembrane region" description="Helical" evidence="2">
    <location>
        <begin position="1816"/>
        <end position="1832"/>
    </location>
</feature>
<reference evidence="4" key="1">
    <citation type="submission" date="2021-02" db="EMBL/GenBank/DDBJ databases">
        <authorList>
            <person name="Dougan E. K."/>
            <person name="Rhodes N."/>
            <person name="Thang M."/>
            <person name="Chan C."/>
        </authorList>
    </citation>
    <scope>NUCLEOTIDE SEQUENCE</scope>
</reference>
<proteinExistence type="predicted"/>
<gene>
    <name evidence="4" type="ORF">SPIL2461_LOCUS1781</name>
</gene>
<feature type="transmembrane region" description="Helical" evidence="2">
    <location>
        <begin position="1863"/>
        <end position="1880"/>
    </location>
</feature>
<keyword evidence="2" id="KW-0472">Membrane</keyword>
<feature type="signal peptide" evidence="3">
    <location>
        <begin position="1"/>
        <end position="17"/>
    </location>
</feature>
<feature type="transmembrane region" description="Helical" evidence="2">
    <location>
        <begin position="1523"/>
        <end position="1543"/>
    </location>
</feature>
<feature type="transmembrane region" description="Helical" evidence="2">
    <location>
        <begin position="1287"/>
        <end position="1306"/>
    </location>
</feature>